<name>A0A6P1TC55_9GAMM</name>
<dbReference type="Gene3D" id="3.40.50.1820">
    <property type="entry name" value="alpha/beta hydrolase"/>
    <property type="match status" value="1"/>
</dbReference>
<evidence type="ECO:0000313" key="3">
    <source>
        <dbReference type="Proteomes" id="UP000464675"/>
    </source>
</evidence>
<dbReference type="EMBL" id="CP047491">
    <property type="protein sequence ID" value="QHQ39233.1"/>
    <property type="molecule type" value="Genomic_DNA"/>
</dbReference>
<evidence type="ECO:0000313" key="4">
    <source>
        <dbReference type="Proteomes" id="UP000563601"/>
    </source>
</evidence>
<reference evidence="1 4" key="2">
    <citation type="submission" date="2020-08" db="EMBL/GenBank/DDBJ databases">
        <title>Genomic Encyclopedia of Type Strains, Phase IV (KMG-IV): sequencing the most valuable type-strain genomes for metagenomic binning, comparative biology and taxonomic classification.</title>
        <authorList>
            <person name="Goeker M."/>
        </authorList>
    </citation>
    <scope>NUCLEOTIDE SEQUENCE [LARGE SCALE GENOMIC DNA]</scope>
    <source>
        <strain evidence="1 4">DSM 11525</strain>
    </source>
</reference>
<evidence type="ECO:0000313" key="1">
    <source>
        <dbReference type="EMBL" id="MBB5210265.1"/>
    </source>
</evidence>
<dbReference type="AlphaFoldDB" id="A0A6P1TC55"/>
<dbReference type="OrthoDB" id="8561148at2"/>
<protein>
    <submittedName>
        <fullName evidence="1">Pimeloyl-ACP methyl ester carboxylesterase</fullName>
    </submittedName>
</protein>
<reference evidence="2 3" key="1">
    <citation type="submission" date="2020-01" db="EMBL/GenBank/DDBJ databases">
        <title>The possibility of degradation of plastic by Microbulbifer hydrolyticus IRE-31.</title>
        <authorList>
            <person name="Liu L."/>
        </authorList>
    </citation>
    <scope>NUCLEOTIDE SEQUENCE [LARGE SCALE GENOMIC DNA]</scope>
    <source>
        <strain evidence="2 3">IRE-31</strain>
    </source>
</reference>
<dbReference type="Proteomes" id="UP000464675">
    <property type="component" value="Chromosome"/>
</dbReference>
<accession>A0A6P1TC55</accession>
<gene>
    <name evidence="2" type="ORF">GTQ55_09705</name>
    <name evidence="1" type="ORF">HNQ53_000453</name>
</gene>
<dbReference type="RefSeq" id="WP_161858555.1">
    <property type="nucleotide sequence ID" value="NZ_CP047491.1"/>
</dbReference>
<keyword evidence="3" id="KW-1185">Reference proteome</keyword>
<organism evidence="1 4">
    <name type="scientific">Microbulbifer hydrolyticus</name>
    <dbReference type="NCBI Taxonomy" id="48074"/>
    <lineage>
        <taxon>Bacteria</taxon>
        <taxon>Pseudomonadati</taxon>
        <taxon>Pseudomonadota</taxon>
        <taxon>Gammaproteobacteria</taxon>
        <taxon>Cellvibrionales</taxon>
        <taxon>Microbulbiferaceae</taxon>
        <taxon>Microbulbifer</taxon>
    </lineage>
</organism>
<sequence>MKIVFLPGMDGTGSLFNELILNIPEELDREIICLNEIPGVSYRQQAEQIAEKIETSSVVVVAESYSGRIAYELCNILGSRVSKVVFIASFVSCPGRLAKLATVLPKYVLKPSLFPNWLMKTLCFDGGGNRALMAQVRQAIAQVEPSVLKQRLLNIAELDEPKHHQSTPAVYIRPTNDRLVAFDAVKVLGNIYPQLRIESVEGGHFIAQTAPESCARVIVCATTT</sequence>
<evidence type="ECO:0000313" key="2">
    <source>
        <dbReference type="EMBL" id="QHQ39233.1"/>
    </source>
</evidence>
<dbReference type="InterPro" id="IPR029058">
    <property type="entry name" value="AB_hydrolase_fold"/>
</dbReference>
<proteinExistence type="predicted"/>
<dbReference type="Proteomes" id="UP000563601">
    <property type="component" value="Unassembled WGS sequence"/>
</dbReference>
<dbReference type="SUPFAM" id="SSF53474">
    <property type="entry name" value="alpha/beta-Hydrolases"/>
    <property type="match status" value="1"/>
</dbReference>
<dbReference type="EMBL" id="JACHHR010000001">
    <property type="protein sequence ID" value="MBB5210265.1"/>
    <property type="molecule type" value="Genomic_DNA"/>
</dbReference>